<dbReference type="GO" id="GO:0016616">
    <property type="term" value="F:oxidoreductase activity, acting on the CH-OH group of donors, NAD or NADP as acceptor"/>
    <property type="evidence" value="ECO:0007669"/>
    <property type="project" value="TreeGrafter"/>
</dbReference>
<dbReference type="PRINTS" id="PR00080">
    <property type="entry name" value="SDRFAMILY"/>
</dbReference>
<dbReference type="SUPFAM" id="SSF51735">
    <property type="entry name" value="NAD(P)-binding Rossmann-fold domains"/>
    <property type="match status" value="1"/>
</dbReference>
<keyword evidence="5" id="KW-1185">Reference proteome</keyword>
<dbReference type="STRING" id="913774.A0A0C3GV68"/>
<dbReference type="Gene3D" id="3.40.50.720">
    <property type="entry name" value="NAD(P)-binding Rossmann-like Domain"/>
    <property type="match status" value="1"/>
</dbReference>
<dbReference type="InterPro" id="IPR002347">
    <property type="entry name" value="SDR_fam"/>
</dbReference>
<dbReference type="Proteomes" id="UP000054321">
    <property type="component" value="Unassembled WGS sequence"/>
</dbReference>
<evidence type="ECO:0000256" key="1">
    <source>
        <dbReference type="ARBA" id="ARBA00006484"/>
    </source>
</evidence>
<dbReference type="PANTHER" id="PTHR42760">
    <property type="entry name" value="SHORT-CHAIN DEHYDROGENASES/REDUCTASES FAMILY MEMBER"/>
    <property type="match status" value="1"/>
</dbReference>
<dbReference type="PRINTS" id="PR00081">
    <property type="entry name" value="GDHRDH"/>
</dbReference>
<dbReference type="OrthoDB" id="1933717at2759"/>
<accession>A0A0C3GV68</accession>
<dbReference type="InParanoid" id="A0A0C3GV68"/>
<dbReference type="CDD" id="cd05233">
    <property type="entry name" value="SDR_c"/>
    <property type="match status" value="1"/>
</dbReference>
<dbReference type="EMBL" id="KN832888">
    <property type="protein sequence ID" value="KIM95139.1"/>
    <property type="molecule type" value="Genomic_DNA"/>
</dbReference>
<reference evidence="5" key="2">
    <citation type="submission" date="2015-01" db="EMBL/GenBank/DDBJ databases">
        <title>Evolutionary Origins and Diversification of the Mycorrhizal Mutualists.</title>
        <authorList>
            <consortium name="DOE Joint Genome Institute"/>
            <consortium name="Mycorrhizal Genomics Consortium"/>
            <person name="Kohler A."/>
            <person name="Kuo A."/>
            <person name="Nagy L.G."/>
            <person name="Floudas D."/>
            <person name="Copeland A."/>
            <person name="Barry K.W."/>
            <person name="Cichocki N."/>
            <person name="Veneault-Fourrey C."/>
            <person name="LaButti K."/>
            <person name="Lindquist E.A."/>
            <person name="Lipzen A."/>
            <person name="Lundell T."/>
            <person name="Morin E."/>
            <person name="Murat C."/>
            <person name="Riley R."/>
            <person name="Ohm R."/>
            <person name="Sun H."/>
            <person name="Tunlid A."/>
            <person name="Henrissat B."/>
            <person name="Grigoriev I.V."/>
            <person name="Hibbett D.S."/>
            <person name="Martin F."/>
        </authorList>
    </citation>
    <scope>NUCLEOTIDE SEQUENCE [LARGE SCALE GENOMIC DNA]</scope>
    <source>
        <strain evidence="5">Zn</strain>
    </source>
</reference>
<sequence length="295" mass="32661">MAHLPAHVGFNFTKTLHHDINASTDPTKRDLSQPSKVVLITGAGRGIGRSIALRYADCGVACIIICARTSSQLDEVEEAIKSINANVNVRKLALDVTDEKQVKLAIDKVKEEGRLDVLVNNAGVSAPWIPLVDSKVDEYWKTWEVHLKGTYLMLRAFTPLLIDTAKNEKTQANIVNLTSIGAHLTAFGASAYQTSKFALLRLTEFVCTEYENEGVNCVAIHPGGVLTEMSKNNKAIQAMLVDTPDLCGGFIVWYTKSQRSWLNGRYLSANWDVDELEARKDEIVNEGKLKMRMIV</sequence>
<organism evidence="4 5">
    <name type="scientific">Oidiodendron maius (strain Zn)</name>
    <dbReference type="NCBI Taxonomy" id="913774"/>
    <lineage>
        <taxon>Eukaryota</taxon>
        <taxon>Fungi</taxon>
        <taxon>Dikarya</taxon>
        <taxon>Ascomycota</taxon>
        <taxon>Pezizomycotina</taxon>
        <taxon>Leotiomycetes</taxon>
        <taxon>Leotiomycetes incertae sedis</taxon>
        <taxon>Myxotrichaceae</taxon>
        <taxon>Oidiodendron</taxon>
    </lineage>
</organism>
<comment type="similarity">
    <text evidence="1 3">Belongs to the short-chain dehydrogenases/reductases (SDR) family.</text>
</comment>
<evidence type="ECO:0000313" key="5">
    <source>
        <dbReference type="Proteomes" id="UP000054321"/>
    </source>
</evidence>
<evidence type="ECO:0000256" key="2">
    <source>
        <dbReference type="ARBA" id="ARBA00023002"/>
    </source>
</evidence>
<evidence type="ECO:0000256" key="3">
    <source>
        <dbReference type="RuleBase" id="RU000363"/>
    </source>
</evidence>
<evidence type="ECO:0000313" key="4">
    <source>
        <dbReference type="EMBL" id="KIM95139.1"/>
    </source>
</evidence>
<proteinExistence type="inferred from homology"/>
<evidence type="ECO:0008006" key="6">
    <source>
        <dbReference type="Google" id="ProtNLM"/>
    </source>
</evidence>
<dbReference type="PANTHER" id="PTHR42760:SF37">
    <property type="entry name" value="CLAVALDEHYDE DEHYDROGENASE"/>
    <property type="match status" value="1"/>
</dbReference>
<gene>
    <name evidence="4" type="ORF">OIDMADRAFT_134774</name>
</gene>
<protein>
    <recommendedName>
        <fullName evidence="6">Oxidoreductase ucpA</fullName>
    </recommendedName>
</protein>
<keyword evidence="2" id="KW-0560">Oxidoreductase</keyword>
<reference evidence="4 5" key="1">
    <citation type="submission" date="2014-04" db="EMBL/GenBank/DDBJ databases">
        <authorList>
            <consortium name="DOE Joint Genome Institute"/>
            <person name="Kuo A."/>
            <person name="Martino E."/>
            <person name="Perotto S."/>
            <person name="Kohler A."/>
            <person name="Nagy L.G."/>
            <person name="Floudas D."/>
            <person name="Copeland A."/>
            <person name="Barry K.W."/>
            <person name="Cichocki N."/>
            <person name="Veneault-Fourrey C."/>
            <person name="LaButti K."/>
            <person name="Lindquist E.A."/>
            <person name="Lipzen A."/>
            <person name="Lundell T."/>
            <person name="Morin E."/>
            <person name="Murat C."/>
            <person name="Sun H."/>
            <person name="Tunlid A."/>
            <person name="Henrissat B."/>
            <person name="Grigoriev I.V."/>
            <person name="Hibbett D.S."/>
            <person name="Martin F."/>
            <person name="Nordberg H.P."/>
            <person name="Cantor M.N."/>
            <person name="Hua S.X."/>
        </authorList>
    </citation>
    <scope>NUCLEOTIDE SEQUENCE [LARGE SCALE GENOMIC DNA]</scope>
    <source>
        <strain evidence="4 5">Zn</strain>
    </source>
</reference>
<dbReference type="HOGENOM" id="CLU_010194_8_0_1"/>
<dbReference type="InterPro" id="IPR036291">
    <property type="entry name" value="NAD(P)-bd_dom_sf"/>
</dbReference>
<dbReference type="AlphaFoldDB" id="A0A0C3GV68"/>
<dbReference type="Pfam" id="PF00106">
    <property type="entry name" value="adh_short"/>
    <property type="match status" value="1"/>
</dbReference>
<name>A0A0C3GV68_OIDMZ</name>